<dbReference type="AlphaFoldDB" id="A0A834YKH9"/>
<dbReference type="Pfam" id="PF20431">
    <property type="entry name" value="E_motif"/>
    <property type="match status" value="1"/>
</dbReference>
<dbReference type="FunFam" id="1.25.40.10:FF:000348">
    <property type="entry name" value="Pentatricopeptide repeat-containing protein chloroplastic"/>
    <property type="match status" value="1"/>
</dbReference>
<feature type="repeat" description="PPR" evidence="2">
    <location>
        <begin position="214"/>
        <end position="248"/>
    </location>
</feature>
<dbReference type="OMA" id="GRRQFNR"/>
<gene>
    <name evidence="3" type="ORF">HHK36_026493</name>
</gene>
<dbReference type="InterPro" id="IPR046848">
    <property type="entry name" value="E_motif"/>
</dbReference>
<feature type="repeat" description="PPR" evidence="2">
    <location>
        <begin position="51"/>
        <end position="85"/>
    </location>
</feature>
<dbReference type="OrthoDB" id="330671at2759"/>
<dbReference type="PANTHER" id="PTHR47926">
    <property type="entry name" value="PENTATRICOPEPTIDE REPEAT-CONTAINING PROTEIN"/>
    <property type="match status" value="1"/>
</dbReference>
<dbReference type="GO" id="GO:0009451">
    <property type="term" value="P:RNA modification"/>
    <property type="evidence" value="ECO:0007669"/>
    <property type="project" value="InterPro"/>
</dbReference>
<dbReference type="Pfam" id="PF01535">
    <property type="entry name" value="PPR"/>
    <property type="match status" value="3"/>
</dbReference>
<dbReference type="FunFam" id="1.25.40.10:FF:000184">
    <property type="entry name" value="Pentatricopeptide repeat-containing protein, chloroplastic"/>
    <property type="match status" value="1"/>
</dbReference>
<dbReference type="InterPro" id="IPR002885">
    <property type="entry name" value="PPR_rpt"/>
</dbReference>
<keyword evidence="1" id="KW-0677">Repeat</keyword>
<accession>A0A834YKH9</accession>
<feature type="repeat" description="PPR" evidence="2">
    <location>
        <begin position="152"/>
        <end position="186"/>
    </location>
</feature>
<proteinExistence type="predicted"/>
<evidence type="ECO:0000313" key="3">
    <source>
        <dbReference type="EMBL" id="KAF8387832.1"/>
    </source>
</evidence>
<dbReference type="Proteomes" id="UP000655225">
    <property type="component" value="Unassembled WGS sequence"/>
</dbReference>
<evidence type="ECO:0000256" key="2">
    <source>
        <dbReference type="PROSITE-ProRule" id="PRU00708"/>
    </source>
</evidence>
<name>A0A834YKH9_TETSI</name>
<feature type="repeat" description="PPR" evidence="2">
    <location>
        <begin position="315"/>
        <end position="349"/>
    </location>
</feature>
<dbReference type="NCBIfam" id="TIGR00756">
    <property type="entry name" value="PPR"/>
    <property type="match status" value="5"/>
</dbReference>
<keyword evidence="4" id="KW-1185">Reference proteome</keyword>
<dbReference type="Gene3D" id="1.25.40.10">
    <property type="entry name" value="Tetratricopeptide repeat domain"/>
    <property type="match status" value="5"/>
</dbReference>
<reference evidence="3 4" key="1">
    <citation type="submission" date="2020-04" db="EMBL/GenBank/DDBJ databases">
        <title>Plant Genome Project.</title>
        <authorList>
            <person name="Zhang R.-G."/>
        </authorList>
    </citation>
    <scope>NUCLEOTIDE SEQUENCE [LARGE SCALE GENOMIC DNA]</scope>
    <source>
        <strain evidence="3">YNK0</strain>
        <tissue evidence="3">Leaf</tissue>
    </source>
</reference>
<dbReference type="Pfam" id="PF13041">
    <property type="entry name" value="PPR_2"/>
    <property type="match status" value="3"/>
</dbReference>
<sequence>MKEFKQIHAQIVRTNQIIDILVATKMVEFCAVSMRNIDYAYRVFNNIDRPNAYAWTTMIRGFVEIRNPEKATEFYSLMRKLGVEPNKFTFVFVLKAYSLKPSYQEGRVVHGKVVKLGMHLDEFLRNGLIHMYSKCGNIGSAHCLFIEVPSNNVVNWNTMVTACFACGDTERGRRLFDEMTDRNVESWNTVISGYSKWGKVDVARSLFDVMPERDLVSWSGMISSYVHSRRATDALDLFKQMQVSGVRPDSVTMVSILSACSQIGALDMGRWIHTYVGKNNLKYDVFLGTSLVDMYAKCGCIDIALQVFNCMPQRNICSWNAMLCGLAMHGHGAEALAVFKQMESAHVGANDVTFVGVLCACCHIGSVDEGHRQFNRMCNEFNISPKVEHYGCMVDILGRAGLIDEAKKLIKNMSVEPNVVVWGAFLSACKIHGDTNIGEDMVRHLQKLATGDGGCYVLLSNIYAAENRWDEVSKMRKMMRRMGVEKKNPGCSSIEVESVVHEFLVGDKLHPYWREIYEVTNRIHCHLEVEGYAPNPSLVLYSIDE</sequence>
<dbReference type="InterPro" id="IPR046960">
    <property type="entry name" value="PPR_At4g14850-like_plant"/>
</dbReference>
<dbReference type="FunFam" id="1.25.40.10:FF:000470">
    <property type="entry name" value="Pentatricopeptide repeat-containing protein At5g66520"/>
    <property type="match status" value="1"/>
</dbReference>
<evidence type="ECO:0000256" key="1">
    <source>
        <dbReference type="ARBA" id="ARBA00022737"/>
    </source>
</evidence>
<dbReference type="PROSITE" id="PS51375">
    <property type="entry name" value="PPR"/>
    <property type="match status" value="4"/>
</dbReference>
<dbReference type="GO" id="GO:0003723">
    <property type="term" value="F:RNA binding"/>
    <property type="evidence" value="ECO:0007669"/>
    <property type="project" value="InterPro"/>
</dbReference>
<dbReference type="InterPro" id="IPR011990">
    <property type="entry name" value="TPR-like_helical_dom_sf"/>
</dbReference>
<protein>
    <submittedName>
        <fullName evidence="3">Uncharacterized protein</fullName>
    </submittedName>
</protein>
<comment type="caution">
    <text evidence="3">The sequence shown here is derived from an EMBL/GenBank/DDBJ whole genome shotgun (WGS) entry which is preliminary data.</text>
</comment>
<dbReference type="PANTHER" id="PTHR47926:SF436">
    <property type="entry name" value="PENTATRICOPEPTIDE REPEAT-CONTAINING PROTEIN ELI1, CHLOROPLASTIC-LIKE ISOFORM X2"/>
    <property type="match status" value="1"/>
</dbReference>
<organism evidence="3 4">
    <name type="scientific">Tetracentron sinense</name>
    <name type="common">Spur-leaf</name>
    <dbReference type="NCBI Taxonomy" id="13715"/>
    <lineage>
        <taxon>Eukaryota</taxon>
        <taxon>Viridiplantae</taxon>
        <taxon>Streptophyta</taxon>
        <taxon>Embryophyta</taxon>
        <taxon>Tracheophyta</taxon>
        <taxon>Spermatophyta</taxon>
        <taxon>Magnoliopsida</taxon>
        <taxon>Trochodendrales</taxon>
        <taxon>Trochodendraceae</taxon>
        <taxon>Tetracentron</taxon>
    </lineage>
</organism>
<evidence type="ECO:0000313" key="4">
    <source>
        <dbReference type="Proteomes" id="UP000655225"/>
    </source>
</evidence>
<dbReference type="EMBL" id="JABCRI010000020">
    <property type="protein sequence ID" value="KAF8387832.1"/>
    <property type="molecule type" value="Genomic_DNA"/>
</dbReference>